<gene>
    <name evidence="1" type="ORF">EVAR_7059_1</name>
</gene>
<sequence length="123" mass="13448">MTLEETITISIKIEAMLNSRPLCALPSYLEECDVLTPGHFSVGGARGGCGPYAGLWPVTYVIKGTPARDGRSSHRCSRPGRSVRPVFWNVEVVAHARQLRCATLITDKLAHLDSYIAIIIRVA</sequence>
<evidence type="ECO:0000313" key="2">
    <source>
        <dbReference type="Proteomes" id="UP000299102"/>
    </source>
</evidence>
<comment type="caution">
    <text evidence="1">The sequence shown here is derived from an EMBL/GenBank/DDBJ whole genome shotgun (WGS) entry which is preliminary data.</text>
</comment>
<organism evidence="1 2">
    <name type="scientific">Eumeta variegata</name>
    <name type="common">Bagworm moth</name>
    <name type="synonym">Eumeta japonica</name>
    <dbReference type="NCBI Taxonomy" id="151549"/>
    <lineage>
        <taxon>Eukaryota</taxon>
        <taxon>Metazoa</taxon>
        <taxon>Ecdysozoa</taxon>
        <taxon>Arthropoda</taxon>
        <taxon>Hexapoda</taxon>
        <taxon>Insecta</taxon>
        <taxon>Pterygota</taxon>
        <taxon>Neoptera</taxon>
        <taxon>Endopterygota</taxon>
        <taxon>Lepidoptera</taxon>
        <taxon>Glossata</taxon>
        <taxon>Ditrysia</taxon>
        <taxon>Tineoidea</taxon>
        <taxon>Psychidae</taxon>
        <taxon>Oiketicinae</taxon>
        <taxon>Eumeta</taxon>
    </lineage>
</organism>
<reference evidence="1 2" key="1">
    <citation type="journal article" date="2019" name="Commun. Biol.">
        <title>The bagworm genome reveals a unique fibroin gene that provides high tensile strength.</title>
        <authorList>
            <person name="Kono N."/>
            <person name="Nakamura H."/>
            <person name="Ohtoshi R."/>
            <person name="Tomita M."/>
            <person name="Numata K."/>
            <person name="Arakawa K."/>
        </authorList>
    </citation>
    <scope>NUCLEOTIDE SEQUENCE [LARGE SCALE GENOMIC DNA]</scope>
</reference>
<dbReference type="Proteomes" id="UP000299102">
    <property type="component" value="Unassembled WGS sequence"/>
</dbReference>
<accession>A0A4C1X8E2</accession>
<dbReference type="AlphaFoldDB" id="A0A4C1X8E2"/>
<keyword evidence="2" id="KW-1185">Reference proteome</keyword>
<evidence type="ECO:0000313" key="1">
    <source>
        <dbReference type="EMBL" id="GBP60066.1"/>
    </source>
</evidence>
<dbReference type="EMBL" id="BGZK01000778">
    <property type="protein sequence ID" value="GBP60066.1"/>
    <property type="molecule type" value="Genomic_DNA"/>
</dbReference>
<protein>
    <submittedName>
        <fullName evidence="1">Uncharacterized protein</fullName>
    </submittedName>
</protein>
<proteinExistence type="predicted"/>
<name>A0A4C1X8E2_EUMVA</name>